<comment type="caution">
    <text evidence="1">The sequence shown here is derived from an EMBL/GenBank/DDBJ whole genome shotgun (WGS) entry which is preliminary data.</text>
</comment>
<dbReference type="AlphaFoldDB" id="A0A5A7QCQ0"/>
<keyword evidence="2" id="KW-1185">Reference proteome</keyword>
<organism evidence="1 2">
    <name type="scientific">Striga asiatica</name>
    <name type="common">Asiatic witchweed</name>
    <name type="synonym">Buchnera asiatica</name>
    <dbReference type="NCBI Taxonomy" id="4170"/>
    <lineage>
        <taxon>Eukaryota</taxon>
        <taxon>Viridiplantae</taxon>
        <taxon>Streptophyta</taxon>
        <taxon>Embryophyta</taxon>
        <taxon>Tracheophyta</taxon>
        <taxon>Spermatophyta</taxon>
        <taxon>Magnoliopsida</taxon>
        <taxon>eudicotyledons</taxon>
        <taxon>Gunneridae</taxon>
        <taxon>Pentapetalae</taxon>
        <taxon>asterids</taxon>
        <taxon>lamiids</taxon>
        <taxon>Lamiales</taxon>
        <taxon>Orobanchaceae</taxon>
        <taxon>Buchnereae</taxon>
        <taxon>Striga</taxon>
    </lineage>
</organism>
<protein>
    <submittedName>
        <fullName evidence="1">Ribosome recycling factor</fullName>
    </submittedName>
</protein>
<name>A0A5A7QCQ0_STRAF</name>
<proteinExistence type="predicted"/>
<dbReference type="EMBL" id="BKCP01006515">
    <property type="protein sequence ID" value="GER43075.1"/>
    <property type="molecule type" value="Genomic_DNA"/>
</dbReference>
<evidence type="ECO:0000313" key="2">
    <source>
        <dbReference type="Proteomes" id="UP000325081"/>
    </source>
</evidence>
<accession>A0A5A7QCQ0</accession>
<dbReference type="Proteomes" id="UP000325081">
    <property type="component" value="Unassembled WGS sequence"/>
</dbReference>
<sequence>MGLLLKLWAHRLWPNDNAKTTQRARMKVNLRVTAMARLARSGSPAPNSFDTLVLKIVNQLVETSEFGINPASKTRISKAQYSRLVRQMTTWKKHNFIKP</sequence>
<reference evidence="2" key="1">
    <citation type="journal article" date="2019" name="Curr. Biol.">
        <title>Genome Sequence of Striga asiatica Provides Insight into the Evolution of Plant Parasitism.</title>
        <authorList>
            <person name="Yoshida S."/>
            <person name="Kim S."/>
            <person name="Wafula E.K."/>
            <person name="Tanskanen J."/>
            <person name="Kim Y.M."/>
            <person name="Honaas L."/>
            <person name="Yang Z."/>
            <person name="Spallek T."/>
            <person name="Conn C.E."/>
            <person name="Ichihashi Y."/>
            <person name="Cheong K."/>
            <person name="Cui S."/>
            <person name="Der J.P."/>
            <person name="Gundlach H."/>
            <person name="Jiao Y."/>
            <person name="Hori C."/>
            <person name="Ishida J.K."/>
            <person name="Kasahara H."/>
            <person name="Kiba T."/>
            <person name="Kim M.S."/>
            <person name="Koo N."/>
            <person name="Laohavisit A."/>
            <person name="Lee Y.H."/>
            <person name="Lumba S."/>
            <person name="McCourt P."/>
            <person name="Mortimer J.C."/>
            <person name="Mutuku J.M."/>
            <person name="Nomura T."/>
            <person name="Sasaki-Sekimoto Y."/>
            <person name="Seto Y."/>
            <person name="Wang Y."/>
            <person name="Wakatake T."/>
            <person name="Sakakibara H."/>
            <person name="Demura T."/>
            <person name="Yamaguchi S."/>
            <person name="Yoneyama K."/>
            <person name="Manabe R.I."/>
            <person name="Nelson D.C."/>
            <person name="Schulman A.H."/>
            <person name="Timko M.P."/>
            <person name="dePamphilis C.W."/>
            <person name="Choi D."/>
            <person name="Shirasu K."/>
        </authorList>
    </citation>
    <scope>NUCLEOTIDE SEQUENCE [LARGE SCALE GENOMIC DNA]</scope>
    <source>
        <strain evidence="2">cv. UVA1</strain>
    </source>
</reference>
<gene>
    <name evidence="1" type="ORF">STAS_19905</name>
</gene>
<evidence type="ECO:0000313" key="1">
    <source>
        <dbReference type="EMBL" id="GER43075.1"/>
    </source>
</evidence>